<dbReference type="InterPro" id="IPR051678">
    <property type="entry name" value="AGP_Transferase"/>
</dbReference>
<dbReference type="Proteomes" id="UP001194746">
    <property type="component" value="Unassembled WGS sequence"/>
</dbReference>
<evidence type="ECO:0000256" key="1">
    <source>
        <dbReference type="SAM" id="Phobius"/>
    </source>
</evidence>
<dbReference type="EMBL" id="VCAU01000005">
    <property type="protein sequence ID" value="KAF9894009.1"/>
    <property type="molecule type" value="Genomic_DNA"/>
</dbReference>
<keyword evidence="1" id="KW-0812">Transmembrane</keyword>
<name>A0AAD4CWI4_ASPNN</name>
<protein>
    <recommendedName>
        <fullName evidence="4">Aminoglycoside phosphotransferase domain-containing protein</fullName>
    </recommendedName>
</protein>
<accession>A0AAD4CWI4</accession>
<reference evidence="2" key="1">
    <citation type="journal article" date="2019" name="Beilstein J. Org. Chem.">
        <title>Nanangenines: drimane sesquiterpenoids as the dominant metabolite cohort of a novel Australian fungus, Aspergillus nanangensis.</title>
        <authorList>
            <person name="Lacey H.J."/>
            <person name="Gilchrist C.L.M."/>
            <person name="Crombie A."/>
            <person name="Kalaitzis J.A."/>
            <person name="Vuong D."/>
            <person name="Rutledge P.J."/>
            <person name="Turner P."/>
            <person name="Pitt J.I."/>
            <person name="Lacey E."/>
            <person name="Chooi Y.H."/>
            <person name="Piggott A.M."/>
        </authorList>
    </citation>
    <scope>NUCLEOTIDE SEQUENCE</scope>
    <source>
        <strain evidence="2">MST-FP2251</strain>
    </source>
</reference>
<dbReference type="PANTHER" id="PTHR21310:SF37">
    <property type="entry name" value="AMINOGLYCOSIDE PHOSPHOTRANSFERASE DOMAIN-CONTAINING PROTEIN"/>
    <property type="match status" value="1"/>
</dbReference>
<dbReference type="SUPFAM" id="SSF56112">
    <property type="entry name" value="Protein kinase-like (PK-like)"/>
    <property type="match status" value="1"/>
</dbReference>
<evidence type="ECO:0000313" key="2">
    <source>
        <dbReference type="EMBL" id="KAF9894009.1"/>
    </source>
</evidence>
<dbReference type="PANTHER" id="PTHR21310">
    <property type="entry name" value="AMINOGLYCOSIDE PHOSPHOTRANSFERASE-RELATED-RELATED"/>
    <property type="match status" value="1"/>
</dbReference>
<feature type="transmembrane region" description="Helical" evidence="1">
    <location>
        <begin position="471"/>
        <end position="492"/>
    </location>
</feature>
<keyword evidence="1" id="KW-0472">Membrane</keyword>
<dbReference type="InterPro" id="IPR011009">
    <property type="entry name" value="Kinase-like_dom_sf"/>
</dbReference>
<evidence type="ECO:0008006" key="4">
    <source>
        <dbReference type="Google" id="ProtNLM"/>
    </source>
</evidence>
<dbReference type="AlphaFoldDB" id="A0AAD4CWI4"/>
<gene>
    <name evidence="2" type="ORF">FE257_008980</name>
</gene>
<evidence type="ECO:0000313" key="3">
    <source>
        <dbReference type="Proteomes" id="UP001194746"/>
    </source>
</evidence>
<comment type="caution">
    <text evidence="2">The sequence shown here is derived from an EMBL/GenBank/DDBJ whole genome shotgun (WGS) entry which is preliminary data.</text>
</comment>
<proteinExistence type="predicted"/>
<keyword evidence="1" id="KW-1133">Transmembrane helix</keyword>
<keyword evidence="3" id="KW-1185">Reference proteome</keyword>
<reference evidence="2" key="2">
    <citation type="submission" date="2020-02" db="EMBL/GenBank/DDBJ databases">
        <authorList>
            <person name="Gilchrist C.L.M."/>
            <person name="Chooi Y.-H."/>
        </authorList>
    </citation>
    <scope>NUCLEOTIDE SEQUENCE</scope>
    <source>
        <strain evidence="2">MST-FP2251</strain>
    </source>
</reference>
<organism evidence="2 3">
    <name type="scientific">Aspergillus nanangensis</name>
    <dbReference type="NCBI Taxonomy" id="2582783"/>
    <lineage>
        <taxon>Eukaryota</taxon>
        <taxon>Fungi</taxon>
        <taxon>Dikarya</taxon>
        <taxon>Ascomycota</taxon>
        <taxon>Pezizomycotina</taxon>
        <taxon>Eurotiomycetes</taxon>
        <taxon>Eurotiomycetidae</taxon>
        <taxon>Eurotiales</taxon>
        <taxon>Aspergillaceae</taxon>
        <taxon>Aspergillus</taxon>
        <taxon>Aspergillus subgen. Circumdati</taxon>
    </lineage>
</organism>
<sequence length="508" mass="59297">MLNNRRLLNGDITYSAAKGCESNILHELGYYDQKTRFFNHLYKYRDQVEEIVVHHLNLSSKNACSIADPQDWRHGSFNLCIPVDVRGHDAKRVMVRFPLPYRVGEKPHPGNADEKILCEAGTYAWLQENCPEIPIPNLYGFGLSSGLKFTECTNLPFFTRVVFYIRRRFLQWLGRPLPTRYVPHRSRKPSPEGVSYLLLEHIDGALLSDTWESKRQDPNLRNNLFRGVSQLMLSAARIPLPRIGSFTIDKTGFLSLTNRPLTLEIHDLENQKIPMNMPRDAPYSTTSAYVDDMLAFHENRLRHQPNAVNDMEDCLYQMSALTVMRTIWPSFFARDLRTGPFYLSFTDLHPSNLFVDSEWNIKCVIDLEWTCSRPVEMIHPPYWLGNQPVDAIDVDDYQPLHEEFLTTLAEEENKLVHSAEQQQRLYPVLRRGWENGTFWYALALDSPMGLFKIFYDYIQPRFAEEHLDDPAFFRIIMAYWGVGAMGFVQAKVKDRERYEKRLRKAFQI</sequence>